<name>A0A8T3VGM1_9EURY</name>
<dbReference type="InterPro" id="IPR011050">
    <property type="entry name" value="Pectin_lyase_fold/virulence"/>
</dbReference>
<evidence type="ECO:0000313" key="2">
    <source>
        <dbReference type="Proteomes" id="UP000762703"/>
    </source>
</evidence>
<organism evidence="1 2">
    <name type="scientific">Methanobrevibacter millerae</name>
    <dbReference type="NCBI Taxonomy" id="230361"/>
    <lineage>
        <taxon>Archaea</taxon>
        <taxon>Methanobacteriati</taxon>
        <taxon>Methanobacteriota</taxon>
        <taxon>Methanomada group</taxon>
        <taxon>Methanobacteria</taxon>
        <taxon>Methanobacteriales</taxon>
        <taxon>Methanobacteriaceae</taxon>
        <taxon>Methanobrevibacter</taxon>
    </lineage>
</organism>
<dbReference type="SUPFAM" id="SSF51126">
    <property type="entry name" value="Pectin lyase-like"/>
    <property type="match status" value="3"/>
</dbReference>
<reference evidence="1" key="1">
    <citation type="submission" date="2019-04" db="EMBL/GenBank/DDBJ databases">
        <title>Evolution of Biomass-Degrading Anaerobic Consortia Revealed by Metagenomics.</title>
        <authorList>
            <person name="Peng X."/>
        </authorList>
    </citation>
    <scope>NUCLEOTIDE SEQUENCE</scope>
    <source>
        <strain evidence="1">SIG12</strain>
    </source>
</reference>
<gene>
    <name evidence="1" type="ORF">E7Z73_06100</name>
</gene>
<dbReference type="InterPro" id="IPR008964">
    <property type="entry name" value="Invasin/intimin_cell_adhesion"/>
</dbReference>
<dbReference type="RefSeq" id="WP_303736942.1">
    <property type="nucleotide sequence ID" value="NZ_SUTE01000043.1"/>
</dbReference>
<comment type="caution">
    <text evidence="1">The sequence shown here is derived from an EMBL/GenBank/DDBJ whole genome shotgun (WGS) entry which is preliminary data.</text>
</comment>
<dbReference type="InterPro" id="IPR013783">
    <property type="entry name" value="Ig-like_fold"/>
</dbReference>
<proteinExistence type="predicted"/>
<dbReference type="InterPro" id="IPR012334">
    <property type="entry name" value="Pectin_lyas_fold"/>
</dbReference>
<dbReference type="InterPro" id="IPR006626">
    <property type="entry name" value="PbH1"/>
</dbReference>
<protein>
    <recommendedName>
        <fullName evidence="3">Adhesin-like protein</fullName>
    </recommendedName>
</protein>
<sequence>MSINKKIFCLLIVLIFCLGVSSASAADITSDIIASGDTAVDADVIGEASFDENLGAGETYVVTNTTFNNYFTNGELNGNVSAGSTLDFQGTFTGVDYKVNITKPVNIISSTGDALFNDIGKKDSTGGCFHISNGGSGTNVTDLSFINSAFYVTNASDVNIENIYMMANTSGVGSGTGFMCVQAGSRYVTVKDSYFENRGTGSSILVIGYSDYCTVDNNEIVINGSSGNALYMTTYVPAKWTGHDPIGNVITNNYIHGEKSGFCMALVVAGDNHLIEGNVIDYNGPSGIALQSVWGTTKEYSNSTYTNNVLTGGCGFSAGANAYIGHNTVEGSMAAGSNSIVEDNVMASLSLSKPNCIVDNNVIGEKGVTFNVAALNTTLTNNVILSKVNVKSNNNTIQNNTIQSDDEYAIDLFTTTGNEVSDNNLISANFTGDAAVNAGEGNSVHDNGGIDNIVTKDNFFYFFDENGNYRNLNFTDLIFKGDFDSLVDAITINQTLSIEGLNANLNDMAFILLADGITLNDLELNFDKAPVLSKGSAILINAPNVSITNITANYAISESADAYVIYAENADNLTIEDNVIDINATSDGAAVNNAISILESAYVLVENNVISAYIPSCAVSWKEFPPGSGIWLKFPVSEGVVFDGCSDLTVADNIITVIYNDVAGNYDTLYAVDIKNCENVEFLDNTINGLGHSYIYGLYVESDNLIVDGNIFSIISDIEYANGIEVEASTDAVISNNTFEIAAPKFAYAIYTGMNGGDLEVDYIGNDIEAIADIVYGMELCGNLENVYNNTITVEGNKTTALAIKSKESYIYNNTINALGDNLGNSTSVDSFAAITAGINLQNSDANVEKNIINSKSIGILVNDGEVIIENNEINVEDNALDNSYAIIAEDAVIDINSNNITYVGATDGSTVNNVINLNDCAAVLSENEIDASIPSCYVDWKEEPAGSGIWVKYPVSEAIVINGCPDLVLTNNDILVEAGSIVGAYDTIYVMDIKDCENALISENDINALGHSYIYGLYIEADNATVEGNAFGIESDSYYANGIEVEASQGIVITDNVIEIEAPLVYGIYSGMNGGDLEAEYSNNLIYADGDFVYGMELMGLNENVLNNTFVLDGSDAIGIYSFSNNVTVKDNAINITAEEDSLSLAFLGKSGNATITDNEIQVTGEYTIDVSSINSLVKDNYLVADVLTGDASVDYDLETSSVYNNTPKKDKYFISTEGLVKYFGNAEALEFVLTDASGNPVANQSIKISIRGIDYTRKTDANGTARMAINLDAGDYNAIATYENQSVVADISIISTIWADDLTKMFKNATQFEATFVDSDGNLIINTDVKFNINGLFYTRKTNENGTAKLNINLEPGEYIITSINPVTSESAGNIVTVLSTITDNNDLTKYYRNDSQYTVKILDSQGNAVGAGENVTFNINGVFYNRTTNASGIAKLNINLEPGDYIITAYYNGCAVANNIKVLPTLITEDLSMKYKDGSTFNATVLDGQGNPYPGQNVTFNVNGVFYNRLSDSNGVSKLNINLMPGTYIITSTYNQLNVANKITISS</sequence>
<dbReference type="SMART" id="SM00710">
    <property type="entry name" value="PbH1"/>
    <property type="match status" value="15"/>
</dbReference>
<dbReference type="Gene3D" id="2.60.40.10">
    <property type="entry name" value="Immunoglobulins"/>
    <property type="match status" value="3"/>
</dbReference>
<dbReference type="Proteomes" id="UP000762703">
    <property type="component" value="Unassembled WGS sequence"/>
</dbReference>
<accession>A0A8T3VGM1</accession>
<dbReference type="Gene3D" id="2.160.20.10">
    <property type="entry name" value="Single-stranded right-handed beta-helix, Pectin lyase-like"/>
    <property type="match status" value="3"/>
</dbReference>
<evidence type="ECO:0008006" key="3">
    <source>
        <dbReference type="Google" id="ProtNLM"/>
    </source>
</evidence>
<dbReference type="SUPFAM" id="SSF49373">
    <property type="entry name" value="Invasin/intimin cell-adhesion fragments"/>
    <property type="match status" value="1"/>
</dbReference>
<dbReference type="EMBL" id="SUTE01000043">
    <property type="protein sequence ID" value="MBE6505296.1"/>
    <property type="molecule type" value="Genomic_DNA"/>
</dbReference>
<evidence type="ECO:0000313" key="1">
    <source>
        <dbReference type="EMBL" id="MBE6505296.1"/>
    </source>
</evidence>